<protein>
    <recommendedName>
        <fullName evidence="6">Myb-like domain-containing protein</fullName>
    </recommendedName>
</protein>
<name>A0A5B0M229_PUCGR</name>
<evidence type="ECO:0000313" key="5">
    <source>
        <dbReference type="Proteomes" id="UP000325313"/>
    </source>
</evidence>
<feature type="compositionally biased region" description="Low complexity" evidence="1">
    <location>
        <begin position="11"/>
        <end position="24"/>
    </location>
</feature>
<organism evidence="2 4">
    <name type="scientific">Puccinia graminis f. sp. tritici</name>
    <dbReference type="NCBI Taxonomy" id="56615"/>
    <lineage>
        <taxon>Eukaryota</taxon>
        <taxon>Fungi</taxon>
        <taxon>Dikarya</taxon>
        <taxon>Basidiomycota</taxon>
        <taxon>Pucciniomycotina</taxon>
        <taxon>Pucciniomycetes</taxon>
        <taxon>Pucciniales</taxon>
        <taxon>Pucciniaceae</taxon>
        <taxon>Puccinia</taxon>
    </lineage>
</organism>
<feature type="compositionally biased region" description="Polar residues" evidence="1">
    <location>
        <begin position="1"/>
        <end position="10"/>
    </location>
</feature>
<comment type="caution">
    <text evidence="2">The sequence shown here is derived from an EMBL/GenBank/DDBJ whole genome shotgun (WGS) entry which is preliminary data.</text>
</comment>
<dbReference type="PANTHER" id="PTHR45125">
    <property type="entry name" value="F21J9.4-RELATED"/>
    <property type="match status" value="1"/>
</dbReference>
<feature type="compositionally biased region" description="Low complexity" evidence="1">
    <location>
        <begin position="70"/>
        <end position="94"/>
    </location>
</feature>
<evidence type="ECO:0008006" key="6">
    <source>
        <dbReference type="Google" id="ProtNLM"/>
    </source>
</evidence>
<feature type="compositionally biased region" description="Pro residues" evidence="1">
    <location>
        <begin position="342"/>
        <end position="363"/>
    </location>
</feature>
<evidence type="ECO:0000256" key="1">
    <source>
        <dbReference type="SAM" id="MobiDB-lite"/>
    </source>
</evidence>
<sequence length="448" mass="50528">MMVQTTEANDPTQSQSQSQSQSQPQPQPQLQPQPQAQSVRVSPPAVELDPAVIEAERLDSFINTLINNSTTTTTTTNNNNNNNNNNNTNKTENTPILISNEELAQQQQQQQQQHLGRGKKWQPEEDEQLSRAWLKVSEENPAGSSTSTDQRSVHDTFWNRVSDEFLRSSPGSRRPPRSIQQRWAKLHQSISQFGECYEEQEGRLRSAGTETEEAGAEGSMAERVLIEAMKQYKQRTEQNFIHYTCWTILRDRKQWTEHLAKPRMMPLKRKLTATDDLQATENEPGTLLHPSLVAHPFPSTASTAATHTHEAVDIPTRPALPLLPPSKTLKLTPSSSSTHQPQPQPQPALPPPQQAPQHPPPPSSSSSPSSSSPPPPELMALNEKRLTLIQDLVDSIKEKNRLLSQFNQLERETNQIKIMAQFNSDESQLWFKLKQQEILNEFNLNILS</sequence>
<gene>
    <name evidence="2" type="ORF">PGT21_010583</name>
    <name evidence="3" type="ORF">PGTUg99_033707</name>
</gene>
<evidence type="ECO:0000313" key="3">
    <source>
        <dbReference type="EMBL" id="KAA1090010.1"/>
    </source>
</evidence>
<dbReference type="AlphaFoldDB" id="A0A5B0M229"/>
<reference evidence="4 5" key="1">
    <citation type="submission" date="2019-05" db="EMBL/GenBank/DDBJ databases">
        <title>Emergence of the Ug99 lineage of the wheat stem rust pathogen through somatic hybridization.</title>
        <authorList>
            <person name="Li F."/>
            <person name="Upadhyaya N.M."/>
            <person name="Sperschneider J."/>
            <person name="Matny O."/>
            <person name="Nguyen-Phuc H."/>
            <person name="Mago R."/>
            <person name="Raley C."/>
            <person name="Miller M.E."/>
            <person name="Silverstein K.A.T."/>
            <person name="Henningsen E."/>
            <person name="Hirsch C.D."/>
            <person name="Visser B."/>
            <person name="Pretorius Z.A."/>
            <person name="Steffenson B.J."/>
            <person name="Schwessinger B."/>
            <person name="Dodds P.N."/>
            <person name="Figueroa M."/>
        </authorList>
    </citation>
    <scope>NUCLEOTIDE SEQUENCE [LARGE SCALE GENOMIC DNA]</scope>
    <source>
        <strain evidence="2">21-0</strain>
        <strain evidence="3 5">Ug99</strain>
    </source>
</reference>
<feature type="region of interest" description="Disordered" evidence="1">
    <location>
        <begin position="1"/>
        <end position="45"/>
    </location>
</feature>
<dbReference type="PANTHER" id="PTHR45125:SF3">
    <property type="entry name" value="NO-APICAL-MERISTEM-ASSOCIATED CARBOXY-TERMINAL DOMAIN PROTEIN"/>
    <property type="match status" value="1"/>
</dbReference>
<evidence type="ECO:0000313" key="4">
    <source>
        <dbReference type="Proteomes" id="UP000324748"/>
    </source>
</evidence>
<accession>A0A5B0M229</accession>
<evidence type="ECO:0000313" key="2">
    <source>
        <dbReference type="EMBL" id="KAA1070386.1"/>
    </source>
</evidence>
<feature type="compositionally biased region" description="Low complexity" evidence="1">
    <location>
        <begin position="325"/>
        <end position="341"/>
    </location>
</feature>
<dbReference type="Proteomes" id="UP000324748">
    <property type="component" value="Unassembled WGS sequence"/>
</dbReference>
<feature type="region of interest" description="Disordered" evidence="1">
    <location>
        <begin position="281"/>
        <end position="378"/>
    </location>
</feature>
<keyword evidence="4" id="KW-1185">Reference proteome</keyword>
<dbReference type="OrthoDB" id="2506911at2759"/>
<dbReference type="Proteomes" id="UP000325313">
    <property type="component" value="Unassembled WGS sequence"/>
</dbReference>
<dbReference type="EMBL" id="VDEP01000404">
    <property type="protein sequence ID" value="KAA1090010.1"/>
    <property type="molecule type" value="Genomic_DNA"/>
</dbReference>
<proteinExistence type="predicted"/>
<feature type="region of interest" description="Disordered" evidence="1">
    <location>
        <begin position="70"/>
        <end position="129"/>
    </location>
</feature>
<dbReference type="EMBL" id="VSWC01000171">
    <property type="protein sequence ID" value="KAA1070386.1"/>
    <property type="molecule type" value="Genomic_DNA"/>
</dbReference>